<protein>
    <submittedName>
        <fullName evidence="5">Uncharacterized protein</fullName>
    </submittedName>
</protein>
<evidence type="ECO:0000313" key="6">
    <source>
        <dbReference type="Proteomes" id="UP000789941"/>
    </source>
</evidence>
<dbReference type="InterPro" id="IPR007197">
    <property type="entry name" value="rSAM"/>
</dbReference>
<dbReference type="Proteomes" id="UP000789941">
    <property type="component" value="Unassembled WGS sequence"/>
</dbReference>
<dbReference type="Gene3D" id="3.20.20.70">
    <property type="entry name" value="Aldolase class I"/>
    <property type="match status" value="1"/>
</dbReference>
<dbReference type="GO" id="GO:0003824">
    <property type="term" value="F:catalytic activity"/>
    <property type="evidence" value="ECO:0007669"/>
    <property type="project" value="InterPro"/>
</dbReference>
<gene>
    <name evidence="5" type="ORF">LFW2832_00790</name>
</gene>
<organism evidence="5 6">
    <name type="scientific">Candidatus Bilamarchaeum dharawalense</name>
    <dbReference type="NCBI Taxonomy" id="2885759"/>
    <lineage>
        <taxon>Archaea</taxon>
        <taxon>Candidatus Micrarchaeota</taxon>
        <taxon>Candidatus Micrarchaeia</taxon>
        <taxon>Candidatus Anstonellales</taxon>
        <taxon>Candidatus Bilamarchaeaceae</taxon>
        <taxon>Candidatus Bilamarchaeum</taxon>
    </lineage>
</organism>
<keyword evidence="4" id="KW-0411">Iron-sulfur</keyword>
<dbReference type="EMBL" id="CABMJJ010000009">
    <property type="protein sequence ID" value="VVC04195.1"/>
    <property type="molecule type" value="Genomic_DNA"/>
</dbReference>
<keyword evidence="3" id="KW-0408">Iron</keyword>
<accession>A0A5E4LQ46</accession>
<proteinExistence type="predicted"/>
<evidence type="ECO:0000256" key="4">
    <source>
        <dbReference type="ARBA" id="ARBA00023014"/>
    </source>
</evidence>
<sequence length="378" mass="42813">MDEPKSLTIHQIDPTSSCCNGCRHCAENSKHKGEELPTEDVVQLFQSGLFVPHTQSNPLNRRKVLNLLGGGDPTYHSDLPGFMLALAQFVGRINLLSGGLNPHLDFERFADAVEEIRLMGRQVHLEVTHHPYGCIGHDDRIRQALLTFGGMLPDKLALKLLCFPEEHLPSDPLLRADFLHLTQPELFQTPLWLWIRDHFAVFEEGRRHNPDGSPRILTKPFLDVEIVNKSLRPTGRACDLPSFLSDHTLVKPEVYQAFKKSEKGLSDLSRVKLRLTPTGNLTFCGSTTFTNPDFFEGNVYGHSFGEIVSNLRLMLEHMVREEKAWLNSGREKEPGWICDNVCKRAREAFAEDCRRIKPHRNSGETILPIKRPAFRAAS</sequence>
<dbReference type="InterPro" id="IPR013785">
    <property type="entry name" value="Aldolase_TIM"/>
</dbReference>
<name>A0A5E4LQ46_9ARCH</name>
<evidence type="ECO:0000256" key="1">
    <source>
        <dbReference type="ARBA" id="ARBA00022691"/>
    </source>
</evidence>
<evidence type="ECO:0000256" key="3">
    <source>
        <dbReference type="ARBA" id="ARBA00023004"/>
    </source>
</evidence>
<evidence type="ECO:0000313" key="5">
    <source>
        <dbReference type="EMBL" id="VVC04195.1"/>
    </source>
</evidence>
<reference evidence="5 6" key="1">
    <citation type="submission" date="2019-08" db="EMBL/GenBank/DDBJ databases">
        <authorList>
            <person name="Vazquez-Campos X."/>
        </authorList>
    </citation>
    <scope>NUCLEOTIDE SEQUENCE [LARGE SCALE GENOMIC DNA]</scope>
    <source>
        <strain evidence="5">LFW-283_2</strain>
    </source>
</reference>
<dbReference type="GO" id="GO:0046872">
    <property type="term" value="F:metal ion binding"/>
    <property type="evidence" value="ECO:0007669"/>
    <property type="project" value="UniProtKB-KW"/>
</dbReference>
<keyword evidence="1" id="KW-0949">S-adenosyl-L-methionine</keyword>
<keyword evidence="2" id="KW-0479">Metal-binding</keyword>
<dbReference type="GO" id="GO:0051536">
    <property type="term" value="F:iron-sulfur cluster binding"/>
    <property type="evidence" value="ECO:0007669"/>
    <property type="project" value="UniProtKB-KW"/>
</dbReference>
<evidence type="ECO:0000256" key="2">
    <source>
        <dbReference type="ARBA" id="ARBA00022723"/>
    </source>
</evidence>
<dbReference type="AlphaFoldDB" id="A0A5E4LQ46"/>
<comment type="caution">
    <text evidence="5">The sequence shown here is derived from an EMBL/GenBank/DDBJ whole genome shotgun (WGS) entry which is preliminary data.</text>
</comment>
<dbReference type="SFLD" id="SFLDS00029">
    <property type="entry name" value="Radical_SAM"/>
    <property type="match status" value="1"/>
</dbReference>